<proteinExistence type="predicted"/>
<evidence type="ECO:0000313" key="1">
    <source>
        <dbReference type="EMBL" id="KAK1736120.1"/>
    </source>
</evidence>
<dbReference type="Proteomes" id="UP001224775">
    <property type="component" value="Unassembled WGS sequence"/>
</dbReference>
<gene>
    <name evidence="1" type="ORF">QTG54_013256</name>
</gene>
<accession>A0AAD8XZ41</accession>
<dbReference type="EMBL" id="JATAAI010000030">
    <property type="protein sequence ID" value="KAK1736120.1"/>
    <property type="molecule type" value="Genomic_DNA"/>
</dbReference>
<name>A0AAD8XZ41_9STRA</name>
<protein>
    <submittedName>
        <fullName evidence="1">Uncharacterized protein</fullName>
    </submittedName>
</protein>
<evidence type="ECO:0000313" key="2">
    <source>
        <dbReference type="Proteomes" id="UP001224775"/>
    </source>
</evidence>
<dbReference type="Pfam" id="PF25192">
    <property type="entry name" value="DiatomPyrShell"/>
    <property type="match status" value="1"/>
</dbReference>
<sequence>MQMLPLNMAAVTTVAMWKAIALIGLAVAEAFVVVSSSPRERSVSTQLASEYGASARTRTRDDYIDINRESGGPIVRYDGPTIRPLSNVRAPSLDEIWESTMPVIVQGGSLRTWSFANPQVDAVQVLFKSEGRPIDADIDLWNGPDNTPHKMRVYVEDGARRTFSAIIGTPRGPNSIAVRNIGQLEFPLDAVVRPDMQDGLAASIASVVSKAEVIQGGSVRTWSFNPVVQSVAVIIKTDGRPLNSRIELLMGPNNSKQVVEIYTEDGVERPFFAIVETPEAVGSVIRIKNTAPLEFPVYASVAPYTLGEYNFVGDSNSFNEWHML</sequence>
<reference evidence="1" key="1">
    <citation type="submission" date="2023-06" db="EMBL/GenBank/DDBJ databases">
        <title>Survivors Of The Sea: Transcriptome response of Skeletonema marinoi to long-term dormancy.</title>
        <authorList>
            <person name="Pinder M.I.M."/>
            <person name="Kourtchenko O."/>
            <person name="Robertson E.K."/>
            <person name="Larsson T."/>
            <person name="Maumus F."/>
            <person name="Osuna-Cruz C.M."/>
            <person name="Vancaester E."/>
            <person name="Stenow R."/>
            <person name="Vandepoele K."/>
            <person name="Ploug H."/>
            <person name="Bruchert V."/>
            <person name="Godhe A."/>
            <person name="Topel M."/>
        </authorList>
    </citation>
    <scope>NUCLEOTIDE SEQUENCE</scope>
    <source>
        <strain evidence="1">R05AC</strain>
    </source>
</reference>
<comment type="caution">
    <text evidence="1">The sequence shown here is derived from an EMBL/GenBank/DDBJ whole genome shotgun (WGS) entry which is preliminary data.</text>
</comment>
<dbReference type="AlphaFoldDB" id="A0AAD8XZ41"/>
<keyword evidence="2" id="KW-1185">Reference proteome</keyword>
<organism evidence="1 2">
    <name type="scientific">Skeletonema marinoi</name>
    <dbReference type="NCBI Taxonomy" id="267567"/>
    <lineage>
        <taxon>Eukaryota</taxon>
        <taxon>Sar</taxon>
        <taxon>Stramenopiles</taxon>
        <taxon>Ochrophyta</taxon>
        <taxon>Bacillariophyta</taxon>
        <taxon>Coscinodiscophyceae</taxon>
        <taxon>Thalassiosirophycidae</taxon>
        <taxon>Thalassiosirales</taxon>
        <taxon>Skeletonemataceae</taxon>
        <taxon>Skeletonema</taxon>
        <taxon>Skeletonema marinoi-dohrnii complex</taxon>
    </lineage>
</organism>
<dbReference type="InterPro" id="IPR057491">
    <property type="entry name" value="DiatomPyrShell"/>
</dbReference>